<dbReference type="SUPFAM" id="SSF54909">
    <property type="entry name" value="Dimeric alpha+beta barrel"/>
    <property type="match status" value="1"/>
</dbReference>
<dbReference type="Pfam" id="PF07876">
    <property type="entry name" value="Dabb"/>
    <property type="match status" value="1"/>
</dbReference>
<organism evidence="2 3">
    <name type="scientific">Actinacidiphila oryziradicis</name>
    <dbReference type="NCBI Taxonomy" id="2571141"/>
    <lineage>
        <taxon>Bacteria</taxon>
        <taxon>Bacillati</taxon>
        <taxon>Actinomycetota</taxon>
        <taxon>Actinomycetes</taxon>
        <taxon>Kitasatosporales</taxon>
        <taxon>Streptomycetaceae</taxon>
        <taxon>Actinacidiphila</taxon>
    </lineage>
</organism>
<keyword evidence="3" id="KW-1185">Reference proteome</keyword>
<dbReference type="AlphaFoldDB" id="A0A4U0SIY7"/>
<dbReference type="OrthoDB" id="9816070at2"/>
<dbReference type="Proteomes" id="UP000305778">
    <property type="component" value="Unassembled WGS sequence"/>
</dbReference>
<gene>
    <name evidence="2" type="ORF">FCI23_30030</name>
</gene>
<evidence type="ECO:0000259" key="1">
    <source>
        <dbReference type="PROSITE" id="PS51502"/>
    </source>
</evidence>
<name>A0A4U0SIY7_9ACTN</name>
<dbReference type="InterPro" id="IPR011008">
    <property type="entry name" value="Dimeric_a/b-barrel"/>
</dbReference>
<evidence type="ECO:0000313" key="3">
    <source>
        <dbReference type="Proteomes" id="UP000305778"/>
    </source>
</evidence>
<accession>A0A4U0SIY7</accession>
<proteinExistence type="predicted"/>
<protein>
    <submittedName>
        <fullName evidence="2">Dabb family protein</fullName>
    </submittedName>
</protein>
<dbReference type="SMART" id="SM00886">
    <property type="entry name" value="Dabb"/>
    <property type="match status" value="1"/>
</dbReference>
<sequence length="109" mass="12226">MLEHYVVFQARPGRERDLDSALRAFASSIADTLPCLAEFSWGENINPSGRQHGYTHGCHARLTTAAALQEEYWVHPAHQLLLGQLDDLCEDRFALDYVTGDEAEGEVPR</sequence>
<reference evidence="2 3" key="1">
    <citation type="submission" date="2019-04" db="EMBL/GenBank/DDBJ databases">
        <title>Streptomyces oryziradicis sp. nov., a novel actinomycete isolated from rhizosphere soil of rice (Oryza sativa L.).</title>
        <authorList>
            <person name="Li C."/>
        </authorList>
    </citation>
    <scope>NUCLEOTIDE SEQUENCE [LARGE SCALE GENOMIC DNA]</scope>
    <source>
        <strain evidence="2 3">NEAU-C40</strain>
    </source>
</reference>
<feature type="domain" description="Stress-response A/B barrel" evidence="1">
    <location>
        <begin position="2"/>
        <end position="97"/>
    </location>
</feature>
<dbReference type="Gene3D" id="3.30.70.100">
    <property type="match status" value="1"/>
</dbReference>
<dbReference type="PROSITE" id="PS51502">
    <property type="entry name" value="S_R_A_B_BARREL"/>
    <property type="match status" value="1"/>
</dbReference>
<comment type="caution">
    <text evidence="2">The sequence shown here is derived from an EMBL/GenBank/DDBJ whole genome shotgun (WGS) entry which is preliminary data.</text>
</comment>
<evidence type="ECO:0000313" key="2">
    <source>
        <dbReference type="EMBL" id="TKA08127.1"/>
    </source>
</evidence>
<dbReference type="InterPro" id="IPR013097">
    <property type="entry name" value="Dabb"/>
</dbReference>
<dbReference type="EMBL" id="SUMC01000034">
    <property type="protein sequence ID" value="TKA08127.1"/>
    <property type="molecule type" value="Genomic_DNA"/>
</dbReference>
<dbReference type="RefSeq" id="WP_136727084.1">
    <property type="nucleotide sequence ID" value="NZ_SUMC01000034.1"/>
</dbReference>